<dbReference type="InterPro" id="IPR044806">
    <property type="entry name" value="WVD2/WDL1-4"/>
</dbReference>
<feature type="compositionally biased region" description="Basic and acidic residues" evidence="7">
    <location>
        <begin position="386"/>
        <end position="400"/>
    </location>
</feature>
<feature type="compositionally biased region" description="Polar residues" evidence="7">
    <location>
        <begin position="187"/>
        <end position="200"/>
    </location>
</feature>
<evidence type="ECO:0000313" key="9">
    <source>
        <dbReference type="EMBL" id="EYU18154.1"/>
    </source>
</evidence>
<name>A0A022PRK6_ERYGU</name>
<dbReference type="GO" id="GO:0008017">
    <property type="term" value="F:microtubule binding"/>
    <property type="evidence" value="ECO:0007669"/>
    <property type="project" value="InterPro"/>
</dbReference>
<dbReference type="GO" id="GO:0005874">
    <property type="term" value="C:microtubule"/>
    <property type="evidence" value="ECO:0007669"/>
    <property type="project" value="UniProtKB-KW"/>
</dbReference>
<dbReference type="PhylomeDB" id="A0A022PRK6"/>
<evidence type="ECO:0000256" key="2">
    <source>
        <dbReference type="ARBA" id="ARBA00005885"/>
    </source>
</evidence>
<comment type="similarity">
    <text evidence="2">Belongs to the TPX2 family.</text>
</comment>
<organism evidence="9 10">
    <name type="scientific">Erythranthe guttata</name>
    <name type="common">Yellow monkey flower</name>
    <name type="synonym">Mimulus guttatus</name>
    <dbReference type="NCBI Taxonomy" id="4155"/>
    <lineage>
        <taxon>Eukaryota</taxon>
        <taxon>Viridiplantae</taxon>
        <taxon>Streptophyta</taxon>
        <taxon>Embryophyta</taxon>
        <taxon>Tracheophyta</taxon>
        <taxon>Spermatophyta</taxon>
        <taxon>Magnoliopsida</taxon>
        <taxon>eudicotyledons</taxon>
        <taxon>Gunneridae</taxon>
        <taxon>Pentapetalae</taxon>
        <taxon>asterids</taxon>
        <taxon>lamiids</taxon>
        <taxon>Lamiales</taxon>
        <taxon>Phrymaceae</taxon>
        <taxon>Erythranthe</taxon>
    </lineage>
</organism>
<dbReference type="KEGG" id="egt:105950016"/>
<feature type="compositionally biased region" description="Polar residues" evidence="7">
    <location>
        <begin position="356"/>
        <end position="367"/>
    </location>
</feature>
<feature type="region of interest" description="Disordered" evidence="7">
    <location>
        <begin position="144"/>
        <end position="233"/>
    </location>
</feature>
<feature type="region of interest" description="Disordered" evidence="7">
    <location>
        <begin position="313"/>
        <end position="400"/>
    </location>
</feature>
<reference evidence="9 10" key="1">
    <citation type="journal article" date="2013" name="Proc. Natl. Acad. Sci. U.S.A.">
        <title>Fine-scale variation in meiotic recombination in Mimulus inferred from population shotgun sequencing.</title>
        <authorList>
            <person name="Hellsten U."/>
            <person name="Wright K.M."/>
            <person name="Jenkins J."/>
            <person name="Shu S."/>
            <person name="Yuan Y."/>
            <person name="Wessler S.R."/>
            <person name="Schmutz J."/>
            <person name="Willis J.H."/>
            <person name="Rokhsar D.S."/>
        </authorList>
    </citation>
    <scope>NUCLEOTIDE SEQUENCE [LARGE SCALE GENOMIC DNA]</scope>
    <source>
        <strain evidence="10">cv. DUN x IM62</strain>
    </source>
</reference>
<dbReference type="EMBL" id="KI632337">
    <property type="protein sequence ID" value="EYU18154.1"/>
    <property type="molecule type" value="Genomic_DNA"/>
</dbReference>
<sequence>MEVENGEHEKRVVLENSNTEEISNSCLDLNKENFITSDDSFPCKNEVFKKDVIKDNEALSSSSISQPEVELPASLSKSNKSSNEGKKNSTTKNSKLLGKNQSDSKGSVVFGRSTKLSLSQSLSFPARGRHSDVMKRTIDEFPVTPLKNGAKDVSKGSNVNIKGGNRRSTLSSLPSLRKSVVARKHVSSNQPSAKNTTTDVSVEKKSETSNNDVPVQEDDTRSTTSSTLTPRTQERLNVAAFSFRLQERAEKRKEFFSKIEEKIQAKEEEKTTLQAKSKESQEAEIKQLRKSLTFKAAPMPSFYKEPPLKVELKKIPTTRPISPKLGRNKGAPSSENGGFCVSPKINGDKDNKKTSKSALSKSQTRESSTARKAKIVQTEGKLTKQTCEHSNEEEIQDRPRCVPEIEDQIEAVDQASSNTNGSRVGLLNSEAMHANVAVEG</sequence>
<dbReference type="GO" id="GO:0000226">
    <property type="term" value="P:microtubule cytoskeleton organization"/>
    <property type="evidence" value="ECO:0007669"/>
    <property type="project" value="InterPro"/>
</dbReference>
<dbReference type="STRING" id="4155.A0A022PRK6"/>
<keyword evidence="3" id="KW-0963">Cytoplasm</keyword>
<dbReference type="OMA" id="CKNDMEL"/>
<comment type="subcellular location">
    <subcellularLocation>
        <location evidence="1">Cytoplasm</location>
        <location evidence="1">Cytoskeleton</location>
    </subcellularLocation>
</comment>
<feature type="domain" description="TPX2 C-terminal" evidence="8">
    <location>
        <begin position="241"/>
        <end position="307"/>
    </location>
</feature>
<proteinExistence type="inferred from homology"/>
<dbReference type="InterPro" id="IPR027329">
    <property type="entry name" value="TPX2_C"/>
</dbReference>
<evidence type="ECO:0000256" key="1">
    <source>
        <dbReference type="ARBA" id="ARBA00004245"/>
    </source>
</evidence>
<keyword evidence="4" id="KW-0493">Microtubule</keyword>
<evidence type="ECO:0000313" key="10">
    <source>
        <dbReference type="Proteomes" id="UP000030748"/>
    </source>
</evidence>
<keyword evidence="6" id="KW-0175">Coiled coil</keyword>
<dbReference type="eggNOG" id="ENOG502QTFB">
    <property type="taxonomic scope" value="Eukaryota"/>
</dbReference>
<dbReference type="GO" id="GO:0072657">
    <property type="term" value="P:protein localization to membrane"/>
    <property type="evidence" value="ECO:0000318"/>
    <property type="project" value="GO_Central"/>
</dbReference>
<feature type="region of interest" description="Disordered" evidence="7">
    <location>
        <begin position="58"/>
        <end position="108"/>
    </location>
</feature>
<evidence type="ECO:0000256" key="3">
    <source>
        <dbReference type="ARBA" id="ARBA00022490"/>
    </source>
</evidence>
<gene>
    <name evidence="9" type="ORF">MIMGU_mgv1a006530mg</name>
</gene>
<dbReference type="PANTHER" id="PTHR46372:SF26">
    <property type="entry name" value="(WILD MALAYSIAN BANANA) HYPOTHETICAL PROTEIN"/>
    <property type="match status" value="1"/>
</dbReference>
<keyword evidence="10" id="KW-1185">Reference proteome</keyword>
<accession>A0A022PRK6</accession>
<evidence type="ECO:0000256" key="7">
    <source>
        <dbReference type="SAM" id="MobiDB-lite"/>
    </source>
</evidence>
<evidence type="ECO:0000256" key="4">
    <source>
        <dbReference type="ARBA" id="ARBA00022701"/>
    </source>
</evidence>
<evidence type="ECO:0000259" key="8">
    <source>
        <dbReference type="Pfam" id="PF06886"/>
    </source>
</evidence>
<dbReference type="AlphaFoldDB" id="A0A022PRK6"/>
<feature type="compositionally biased region" description="Low complexity" evidence="7">
    <location>
        <begin position="166"/>
        <end position="179"/>
    </location>
</feature>
<feature type="compositionally biased region" description="Low complexity" evidence="7">
    <location>
        <begin position="76"/>
        <end position="95"/>
    </location>
</feature>
<dbReference type="Proteomes" id="UP000030748">
    <property type="component" value="Unassembled WGS sequence"/>
</dbReference>
<feature type="coiled-coil region" evidence="6">
    <location>
        <begin position="256"/>
        <end position="286"/>
    </location>
</feature>
<keyword evidence="5" id="KW-0206">Cytoskeleton</keyword>
<evidence type="ECO:0000256" key="6">
    <source>
        <dbReference type="SAM" id="Coils"/>
    </source>
</evidence>
<feature type="compositionally biased region" description="Low complexity" evidence="7">
    <location>
        <begin position="222"/>
        <end position="231"/>
    </location>
</feature>
<dbReference type="Pfam" id="PF06886">
    <property type="entry name" value="TPX2"/>
    <property type="match status" value="1"/>
</dbReference>
<protein>
    <recommendedName>
        <fullName evidence="8">TPX2 C-terminal domain-containing protein</fullName>
    </recommendedName>
</protein>
<dbReference type="OrthoDB" id="1939285at2759"/>
<evidence type="ECO:0000256" key="5">
    <source>
        <dbReference type="ARBA" id="ARBA00023212"/>
    </source>
</evidence>
<dbReference type="PANTHER" id="PTHR46372">
    <property type="entry name" value="PROTEIN WVD2-LIKE 3"/>
    <property type="match status" value="1"/>
</dbReference>